<dbReference type="OrthoDB" id="4250245at2"/>
<keyword evidence="12" id="KW-1185">Reference proteome</keyword>
<comment type="subunit">
    <text evidence="9">The complex comprises the extracytoplasmic solute receptor protein and the two transmembrane proteins.</text>
</comment>
<dbReference type="RefSeq" id="WP_092682145.1">
    <property type="nucleotide sequence ID" value="NZ_FNMZ01000004.1"/>
</dbReference>
<comment type="function">
    <text evidence="9">Part of the tripartite ATP-independent periplasmic (TRAP) transport system.</text>
</comment>
<keyword evidence="4 9" id="KW-0997">Cell inner membrane</keyword>
<dbReference type="InterPro" id="IPR055348">
    <property type="entry name" value="DctQ"/>
</dbReference>
<evidence type="ECO:0000313" key="11">
    <source>
        <dbReference type="EMBL" id="SDX23146.1"/>
    </source>
</evidence>
<evidence type="ECO:0000256" key="6">
    <source>
        <dbReference type="ARBA" id="ARBA00022989"/>
    </source>
</evidence>
<evidence type="ECO:0000256" key="1">
    <source>
        <dbReference type="ARBA" id="ARBA00004429"/>
    </source>
</evidence>
<evidence type="ECO:0000256" key="2">
    <source>
        <dbReference type="ARBA" id="ARBA00022448"/>
    </source>
</evidence>
<keyword evidence="2 9" id="KW-0813">Transport</keyword>
<evidence type="ECO:0000313" key="12">
    <source>
        <dbReference type="Proteomes" id="UP000199118"/>
    </source>
</evidence>
<dbReference type="GO" id="GO:0015740">
    <property type="term" value="P:C4-dicarboxylate transport"/>
    <property type="evidence" value="ECO:0007669"/>
    <property type="project" value="TreeGrafter"/>
</dbReference>
<evidence type="ECO:0000256" key="9">
    <source>
        <dbReference type="RuleBase" id="RU369079"/>
    </source>
</evidence>
<sequence length="167" mass="18144">MKTVFAVTNRLVTLAMIVAGIAVVLMMLHVSLDVLTRPFLSRPLPGTTLIVSDYYMVACAFLPLAYAQAIDGHISMDAAAHLAPPRAQRHMAGFALLIAVAVFALLTWSASLDALTKWRINSFSVEFGTRIPTWPSYFLLPAGCALMTLISALRLLEYALGRLAPPK</sequence>
<dbReference type="Proteomes" id="UP000199118">
    <property type="component" value="Unassembled WGS sequence"/>
</dbReference>
<feature type="transmembrane region" description="Helical" evidence="9">
    <location>
        <begin position="52"/>
        <end position="70"/>
    </location>
</feature>
<keyword evidence="3" id="KW-1003">Cell membrane</keyword>
<dbReference type="PANTHER" id="PTHR35011:SF10">
    <property type="entry name" value="TRAP TRANSPORTER SMALL PERMEASE PROTEIN"/>
    <property type="match status" value="1"/>
</dbReference>
<accession>A0A1H3A0K5</accession>
<dbReference type="STRING" id="356660.SAMN05444336_10412"/>
<dbReference type="EMBL" id="FNMZ01000004">
    <property type="protein sequence ID" value="SDX23146.1"/>
    <property type="molecule type" value="Genomic_DNA"/>
</dbReference>
<evidence type="ECO:0000256" key="5">
    <source>
        <dbReference type="ARBA" id="ARBA00022692"/>
    </source>
</evidence>
<name>A0A1H3A0K5_9RHOB</name>
<organism evidence="11 12">
    <name type="scientific">Albimonas donghaensis</name>
    <dbReference type="NCBI Taxonomy" id="356660"/>
    <lineage>
        <taxon>Bacteria</taxon>
        <taxon>Pseudomonadati</taxon>
        <taxon>Pseudomonadota</taxon>
        <taxon>Alphaproteobacteria</taxon>
        <taxon>Rhodobacterales</taxon>
        <taxon>Paracoccaceae</taxon>
        <taxon>Albimonas</taxon>
    </lineage>
</organism>
<keyword evidence="6 9" id="KW-1133">Transmembrane helix</keyword>
<dbReference type="GO" id="GO:0005886">
    <property type="term" value="C:plasma membrane"/>
    <property type="evidence" value="ECO:0007669"/>
    <property type="project" value="UniProtKB-SubCell"/>
</dbReference>
<gene>
    <name evidence="11" type="ORF">SAMN05444336_10412</name>
</gene>
<feature type="transmembrane region" description="Helical" evidence="9">
    <location>
        <begin position="137"/>
        <end position="156"/>
    </location>
</feature>
<dbReference type="GO" id="GO:0022857">
    <property type="term" value="F:transmembrane transporter activity"/>
    <property type="evidence" value="ECO:0007669"/>
    <property type="project" value="UniProtKB-UniRule"/>
</dbReference>
<dbReference type="AlphaFoldDB" id="A0A1H3A0K5"/>
<dbReference type="InterPro" id="IPR007387">
    <property type="entry name" value="TRAP_DctQ"/>
</dbReference>
<keyword evidence="7 9" id="KW-0472">Membrane</keyword>
<evidence type="ECO:0000259" key="10">
    <source>
        <dbReference type="Pfam" id="PF04290"/>
    </source>
</evidence>
<evidence type="ECO:0000256" key="8">
    <source>
        <dbReference type="ARBA" id="ARBA00038436"/>
    </source>
</evidence>
<protein>
    <recommendedName>
        <fullName evidence="9">TRAP transporter small permease protein</fullName>
    </recommendedName>
</protein>
<feature type="transmembrane region" description="Helical" evidence="9">
    <location>
        <begin position="12"/>
        <end position="32"/>
    </location>
</feature>
<proteinExistence type="inferred from homology"/>
<keyword evidence="5 9" id="KW-0812">Transmembrane</keyword>
<comment type="similarity">
    <text evidence="8 9">Belongs to the TRAP transporter small permease family.</text>
</comment>
<feature type="domain" description="Tripartite ATP-independent periplasmic transporters DctQ component" evidence="10">
    <location>
        <begin position="26"/>
        <end position="157"/>
    </location>
</feature>
<dbReference type="PANTHER" id="PTHR35011">
    <property type="entry name" value="2,3-DIKETO-L-GULONATE TRAP TRANSPORTER SMALL PERMEASE PROTEIN YIAM"/>
    <property type="match status" value="1"/>
</dbReference>
<evidence type="ECO:0000256" key="3">
    <source>
        <dbReference type="ARBA" id="ARBA00022475"/>
    </source>
</evidence>
<dbReference type="Pfam" id="PF04290">
    <property type="entry name" value="DctQ"/>
    <property type="match status" value="1"/>
</dbReference>
<evidence type="ECO:0000256" key="7">
    <source>
        <dbReference type="ARBA" id="ARBA00023136"/>
    </source>
</evidence>
<evidence type="ECO:0000256" key="4">
    <source>
        <dbReference type="ARBA" id="ARBA00022519"/>
    </source>
</evidence>
<feature type="transmembrane region" description="Helical" evidence="9">
    <location>
        <begin position="91"/>
        <end position="110"/>
    </location>
</feature>
<reference evidence="11 12" key="1">
    <citation type="submission" date="2016-10" db="EMBL/GenBank/DDBJ databases">
        <authorList>
            <person name="de Groot N.N."/>
        </authorList>
    </citation>
    <scope>NUCLEOTIDE SEQUENCE [LARGE SCALE GENOMIC DNA]</scope>
    <source>
        <strain evidence="11 12">DSM 17890</strain>
    </source>
</reference>
<comment type="subcellular location">
    <subcellularLocation>
        <location evidence="1 9">Cell inner membrane</location>
        <topology evidence="1 9">Multi-pass membrane protein</topology>
    </subcellularLocation>
</comment>